<dbReference type="PANTHER" id="PTHR32060:SF30">
    <property type="entry name" value="CARBOXY-TERMINAL PROCESSING PROTEASE CTPA"/>
    <property type="match status" value="1"/>
</dbReference>
<dbReference type="GO" id="GO:0030288">
    <property type="term" value="C:outer membrane-bounded periplasmic space"/>
    <property type="evidence" value="ECO:0007669"/>
    <property type="project" value="TreeGrafter"/>
</dbReference>
<dbReference type="InterPro" id="IPR036034">
    <property type="entry name" value="PDZ_sf"/>
</dbReference>
<dbReference type="Proteomes" id="UP000004478">
    <property type="component" value="Unassembled WGS sequence"/>
</dbReference>
<evidence type="ECO:0000259" key="2">
    <source>
        <dbReference type="PROSITE" id="PS50106"/>
    </source>
</evidence>
<dbReference type="GO" id="GO:0008236">
    <property type="term" value="F:serine-type peptidase activity"/>
    <property type="evidence" value="ECO:0007669"/>
    <property type="project" value="InterPro"/>
</dbReference>
<gene>
    <name evidence="3" type="ORF">B879_00729</name>
</gene>
<dbReference type="Gene3D" id="2.30.42.10">
    <property type="match status" value="1"/>
</dbReference>
<dbReference type="PANTHER" id="PTHR32060">
    <property type="entry name" value="TAIL-SPECIFIC PROTEASE"/>
    <property type="match status" value="1"/>
</dbReference>
<dbReference type="CDD" id="cd07561">
    <property type="entry name" value="Peptidase_S41_CPP_like"/>
    <property type="match status" value="1"/>
</dbReference>
<dbReference type="Pfam" id="PF18294">
    <property type="entry name" value="Pept_S41_N"/>
    <property type="match status" value="1"/>
</dbReference>
<evidence type="ECO:0000256" key="1">
    <source>
        <dbReference type="SAM" id="SignalP"/>
    </source>
</evidence>
<dbReference type="InterPro" id="IPR005151">
    <property type="entry name" value="Tail-specific_protease"/>
</dbReference>
<dbReference type="PATRIC" id="fig|1225176.3.peg.780"/>
<protein>
    <recommendedName>
        <fullName evidence="2">PDZ domain-containing protein</fullName>
    </recommendedName>
</protein>
<dbReference type="EMBL" id="AMGM01000006">
    <property type="protein sequence ID" value="EKB50749.1"/>
    <property type="molecule type" value="Genomic_DNA"/>
</dbReference>
<dbReference type="PROSITE" id="PS51257">
    <property type="entry name" value="PROKAR_LIPOPROTEIN"/>
    <property type="match status" value="1"/>
</dbReference>
<dbReference type="SMART" id="SM00228">
    <property type="entry name" value="PDZ"/>
    <property type="match status" value="1"/>
</dbReference>
<dbReference type="AlphaFoldDB" id="K1M3E0"/>
<feature type="signal peptide" evidence="1">
    <location>
        <begin position="1"/>
        <end position="27"/>
    </location>
</feature>
<dbReference type="SUPFAM" id="SSF52096">
    <property type="entry name" value="ClpP/crotonase"/>
    <property type="match status" value="1"/>
</dbReference>
<sequence length="475" mass="53269">MSDLIRKFEKILILPIFVLVFSACQDAEDQPAPVDNDPPTASPNVPINTWIQNVMDEIYYWLEEMRQPIATNSDPEDYFESLLNRPTDRFSDIFPNANDLRNSLQGVNREAGYEIILARESEENENVLAFVAYTKKGSPAESAGLKRGDVITQINDQALTLSNFQNLLRQRSQNHSVNFFRFNPSTGNYQPQPQITLETVVLAENPNFMDTVFTINDKKIGYAVYHFFAPGVDGDNRYDNQMDEIFGRFKAEGINHLILDLRYNGGGALSSSVNLASLIAPNVTSEDLFSRTRYNSFLSRFSEIQALENRFFVDKAENLGNILEGNRIHIITSGRTASASEIIINGLKPFMNVFLIGGTTFGKNVGSILIDEEDNPNNNYGLLPIVSMIFNSNGNSDFINGFTPNVEANELSQPVLLPFGNRDEYLLSLAIQQITGTSARLNLVERIDVGSSLEGKIRFGKIIEDKLPLKELKEH</sequence>
<dbReference type="OrthoDB" id="7168509at2"/>
<dbReference type="InterPro" id="IPR029045">
    <property type="entry name" value="ClpP/crotonase-like_dom_sf"/>
</dbReference>
<proteinExistence type="predicted"/>
<keyword evidence="1" id="KW-0732">Signal</keyword>
<evidence type="ECO:0000313" key="3">
    <source>
        <dbReference type="EMBL" id="EKB50749.1"/>
    </source>
</evidence>
<dbReference type="Pfam" id="PF03572">
    <property type="entry name" value="Peptidase_S41"/>
    <property type="match status" value="1"/>
</dbReference>
<feature type="chain" id="PRO_5003848210" description="PDZ domain-containing protein" evidence="1">
    <location>
        <begin position="28"/>
        <end position="475"/>
    </location>
</feature>
<evidence type="ECO:0000313" key="4">
    <source>
        <dbReference type="Proteomes" id="UP000004478"/>
    </source>
</evidence>
<dbReference type="Gene3D" id="3.90.226.10">
    <property type="entry name" value="2-enoyl-CoA Hydratase, Chain A, domain 1"/>
    <property type="match status" value="1"/>
</dbReference>
<dbReference type="PROSITE" id="PS50106">
    <property type="entry name" value="PDZ"/>
    <property type="match status" value="1"/>
</dbReference>
<organism evidence="3 4">
    <name type="scientific">Cecembia lonarensis (strain CCUG 58316 / KCTC 22772 / LW9)</name>
    <dbReference type="NCBI Taxonomy" id="1225176"/>
    <lineage>
        <taxon>Bacteria</taxon>
        <taxon>Pseudomonadati</taxon>
        <taxon>Bacteroidota</taxon>
        <taxon>Cytophagia</taxon>
        <taxon>Cytophagales</taxon>
        <taxon>Cyclobacteriaceae</taxon>
        <taxon>Cecembia</taxon>
    </lineage>
</organism>
<dbReference type="InterPro" id="IPR001478">
    <property type="entry name" value="PDZ"/>
</dbReference>
<dbReference type="GO" id="GO:0006508">
    <property type="term" value="P:proteolysis"/>
    <property type="evidence" value="ECO:0007669"/>
    <property type="project" value="InterPro"/>
</dbReference>
<dbReference type="RefSeq" id="WP_009183775.1">
    <property type="nucleotide sequence ID" value="NZ_AMGM01000006.1"/>
</dbReference>
<dbReference type="GO" id="GO:0007165">
    <property type="term" value="P:signal transduction"/>
    <property type="evidence" value="ECO:0007669"/>
    <property type="project" value="TreeGrafter"/>
</dbReference>
<dbReference type="Gene3D" id="3.30.750.170">
    <property type="match status" value="1"/>
</dbReference>
<dbReference type="SUPFAM" id="SSF50156">
    <property type="entry name" value="PDZ domain-like"/>
    <property type="match status" value="1"/>
</dbReference>
<reference evidence="3 4" key="1">
    <citation type="journal article" date="2012" name="J. Bacteriol.">
        <title>Draft Genome Sequence of Cecembia lonarensis Strain LW9T, Isolated from Lonar Lake, a Haloalkaline Lake in India.</title>
        <authorList>
            <person name="Shivaji S."/>
            <person name="Ara S."/>
            <person name="Singh A."/>
            <person name="Pinnaka A.K."/>
        </authorList>
    </citation>
    <scope>NUCLEOTIDE SEQUENCE [LARGE SCALE GENOMIC DNA]</scope>
    <source>
        <strain evidence="3 4">LW9</strain>
    </source>
</reference>
<dbReference type="SMART" id="SM00245">
    <property type="entry name" value="TSPc"/>
    <property type="match status" value="1"/>
</dbReference>
<dbReference type="InterPro" id="IPR041489">
    <property type="entry name" value="PDZ_6"/>
</dbReference>
<dbReference type="InterPro" id="IPR041613">
    <property type="entry name" value="Pept_S41_N"/>
</dbReference>
<name>K1M3E0_CECL9</name>
<dbReference type="GO" id="GO:0004175">
    <property type="term" value="F:endopeptidase activity"/>
    <property type="evidence" value="ECO:0007669"/>
    <property type="project" value="TreeGrafter"/>
</dbReference>
<keyword evidence="4" id="KW-1185">Reference proteome</keyword>
<comment type="caution">
    <text evidence="3">The sequence shown here is derived from an EMBL/GenBank/DDBJ whole genome shotgun (WGS) entry which is preliminary data.</text>
</comment>
<dbReference type="Pfam" id="PF17820">
    <property type="entry name" value="PDZ_6"/>
    <property type="match status" value="1"/>
</dbReference>
<accession>K1M3E0</accession>
<feature type="domain" description="PDZ" evidence="2">
    <location>
        <begin position="97"/>
        <end position="183"/>
    </location>
</feature>